<evidence type="ECO:0000256" key="5">
    <source>
        <dbReference type="ARBA" id="ARBA00024934"/>
    </source>
</evidence>
<keyword evidence="8" id="KW-0966">Cell projection</keyword>
<proteinExistence type="inferred from homology"/>
<dbReference type="PROSITE" id="PS00588">
    <property type="entry name" value="FLAGELLA_BB_ROD"/>
    <property type="match status" value="1"/>
</dbReference>
<dbReference type="Proteomes" id="UP000296201">
    <property type="component" value="Chromosome"/>
</dbReference>
<evidence type="ECO:0000256" key="1">
    <source>
        <dbReference type="ARBA" id="ARBA00004117"/>
    </source>
</evidence>
<protein>
    <recommendedName>
        <fullName evidence="3 6">Flagellar basal body rod protein FlgB</fullName>
    </recommendedName>
</protein>
<evidence type="ECO:0000256" key="2">
    <source>
        <dbReference type="ARBA" id="ARBA00009677"/>
    </source>
</evidence>
<dbReference type="EMBL" id="CP032096">
    <property type="protein sequence ID" value="QBZ83503.1"/>
    <property type="molecule type" value="Genomic_DNA"/>
</dbReference>
<dbReference type="GO" id="GO:0071978">
    <property type="term" value="P:bacterial-type flagellum-dependent swarming motility"/>
    <property type="evidence" value="ECO:0007669"/>
    <property type="project" value="TreeGrafter"/>
</dbReference>
<dbReference type="InterPro" id="IPR006300">
    <property type="entry name" value="FlgB"/>
</dbReference>
<dbReference type="GO" id="GO:0030694">
    <property type="term" value="C:bacterial-type flagellum basal body, rod"/>
    <property type="evidence" value="ECO:0007669"/>
    <property type="project" value="InterPro"/>
</dbReference>
<dbReference type="OrthoDB" id="9788334at2"/>
<dbReference type="InterPro" id="IPR019776">
    <property type="entry name" value="Flagellar_basal_body_rod_CS"/>
</dbReference>
<comment type="subcellular location">
    <subcellularLocation>
        <location evidence="1 6">Bacterial flagellum basal body</location>
    </subcellularLocation>
</comment>
<comment type="similarity">
    <text evidence="2 6">Belongs to the flagella basal body rod proteins family.</text>
</comment>
<organism evidence="8 9">
    <name type="scientific">Hydrogenovibrio crunogenus</name>
    <dbReference type="NCBI Taxonomy" id="39765"/>
    <lineage>
        <taxon>Bacteria</taxon>
        <taxon>Pseudomonadati</taxon>
        <taxon>Pseudomonadota</taxon>
        <taxon>Gammaproteobacteria</taxon>
        <taxon>Thiotrichales</taxon>
        <taxon>Piscirickettsiaceae</taxon>
        <taxon>Hydrogenovibrio</taxon>
    </lineage>
</organism>
<keyword evidence="8" id="KW-0282">Flagellum</keyword>
<evidence type="ECO:0000256" key="3">
    <source>
        <dbReference type="ARBA" id="ARBA00014376"/>
    </source>
</evidence>
<comment type="function">
    <text evidence="5 6">Structural component of flagellum, the bacterial motility apparatus. Part of the rod structure of flagellar basal body.</text>
</comment>
<dbReference type="NCBIfam" id="TIGR01396">
    <property type="entry name" value="FlgB"/>
    <property type="match status" value="1"/>
</dbReference>
<gene>
    <name evidence="8" type="primary">flgB</name>
    <name evidence="8" type="ORF">GHNINEIG_01558</name>
</gene>
<comment type="subunit">
    <text evidence="6">The basal body constitutes a major portion of the flagellar organelle and consists of a number of rings mounted on a central rod.</text>
</comment>
<keyword evidence="4 6" id="KW-0975">Bacterial flagellum</keyword>
<reference evidence="8 9" key="1">
    <citation type="submission" date="2018-08" db="EMBL/GenBank/DDBJ databases">
        <title>Horizontal acquisition of hydrogen conversion ability and other habitat adaptations in Hydrogenovibrio crunogenus strains.</title>
        <authorList>
            <person name="Gonnella G."/>
            <person name="Adam N."/>
            <person name="Perner M."/>
        </authorList>
    </citation>
    <scope>NUCLEOTIDE SEQUENCE [LARGE SCALE GENOMIC DNA]</scope>
    <source>
        <strain evidence="8 9">SP-41</strain>
    </source>
</reference>
<evidence type="ECO:0000256" key="6">
    <source>
        <dbReference type="PIRNR" id="PIRNR002889"/>
    </source>
</evidence>
<name>A0A4P7P099_9GAMM</name>
<evidence type="ECO:0000256" key="4">
    <source>
        <dbReference type="ARBA" id="ARBA00023143"/>
    </source>
</evidence>
<dbReference type="Pfam" id="PF00460">
    <property type="entry name" value="Flg_bb_rod"/>
    <property type="match status" value="1"/>
</dbReference>
<evidence type="ECO:0000313" key="9">
    <source>
        <dbReference type="Proteomes" id="UP000296201"/>
    </source>
</evidence>
<accession>A0A4P7P099</accession>
<evidence type="ECO:0000313" key="8">
    <source>
        <dbReference type="EMBL" id="QBZ83503.1"/>
    </source>
</evidence>
<dbReference type="PANTHER" id="PTHR30435">
    <property type="entry name" value="FLAGELLAR PROTEIN"/>
    <property type="match status" value="1"/>
</dbReference>
<dbReference type="PANTHER" id="PTHR30435:SF12">
    <property type="entry name" value="FLAGELLAR BASAL BODY ROD PROTEIN FLGB"/>
    <property type="match status" value="1"/>
</dbReference>
<dbReference type="RefSeq" id="WP_135796118.1">
    <property type="nucleotide sequence ID" value="NZ_CP032096.1"/>
</dbReference>
<evidence type="ECO:0000259" key="7">
    <source>
        <dbReference type="Pfam" id="PF00460"/>
    </source>
</evidence>
<sequence length="133" mass="15193">MESVFGIHEHALAVRKERQSILANNIANADTPNFKARDVDWRKEMQAAEEDLNKGRYKPDLKMTNSRHIEGFAEASTEDYLKYRMPTQPSLDGNTVETHIEKAQFMENSMQYQATLEFLNSSITGIRGALRGE</sequence>
<dbReference type="AlphaFoldDB" id="A0A4P7P099"/>
<keyword evidence="9" id="KW-1185">Reference proteome</keyword>
<feature type="domain" description="Flagellar basal body rod protein N-terminal" evidence="7">
    <location>
        <begin position="8"/>
        <end position="35"/>
    </location>
</feature>
<keyword evidence="8" id="KW-0969">Cilium</keyword>
<dbReference type="PIRSF" id="PIRSF002889">
    <property type="entry name" value="Rod_FlgB"/>
    <property type="match status" value="1"/>
</dbReference>
<dbReference type="InterPro" id="IPR001444">
    <property type="entry name" value="Flag_bb_rod_N"/>
</dbReference>